<reference evidence="4 5" key="1">
    <citation type="journal article" date="2021" name="Int. J. Syst. Evol. Microbiol.">
        <title>Reticulibacter mediterranei gen. nov., sp. nov., within the new family Reticulibacteraceae fam. nov., and Ktedonospora formicarum gen. nov., sp. nov., Ktedonobacter robiniae sp. nov., Dictyobacter formicarum sp. nov. and Dictyobacter arantiisoli sp. nov., belonging to the class Ktedonobacteria.</title>
        <authorList>
            <person name="Yabe S."/>
            <person name="Zheng Y."/>
            <person name="Wang C.M."/>
            <person name="Sakai Y."/>
            <person name="Abe K."/>
            <person name="Yokota A."/>
            <person name="Donadio S."/>
            <person name="Cavaletti L."/>
            <person name="Monciardini P."/>
        </authorList>
    </citation>
    <scope>NUCLEOTIDE SEQUENCE [LARGE SCALE GENOMIC DNA]</scope>
    <source>
        <strain evidence="4 5">SOSP1-30</strain>
    </source>
</reference>
<evidence type="ECO:0000313" key="5">
    <source>
        <dbReference type="Proteomes" id="UP000654345"/>
    </source>
</evidence>
<dbReference type="PANTHER" id="PTHR33055:SF15">
    <property type="entry name" value="TRANSPOSASE-RELATED"/>
    <property type="match status" value="1"/>
</dbReference>
<organism evidence="4 5">
    <name type="scientific">Ktedonobacter robiniae</name>
    <dbReference type="NCBI Taxonomy" id="2778365"/>
    <lineage>
        <taxon>Bacteria</taxon>
        <taxon>Bacillati</taxon>
        <taxon>Chloroflexota</taxon>
        <taxon>Ktedonobacteria</taxon>
        <taxon>Ktedonobacterales</taxon>
        <taxon>Ktedonobacteraceae</taxon>
        <taxon>Ktedonobacter</taxon>
    </lineage>
</organism>
<evidence type="ECO:0000259" key="2">
    <source>
        <dbReference type="Pfam" id="PF01548"/>
    </source>
</evidence>
<dbReference type="Pfam" id="PF01548">
    <property type="entry name" value="DEDD_Tnp_IS110"/>
    <property type="match status" value="1"/>
</dbReference>
<evidence type="ECO:0000313" key="4">
    <source>
        <dbReference type="EMBL" id="GHO60437.1"/>
    </source>
</evidence>
<dbReference type="EMBL" id="BNJG01000005">
    <property type="protein sequence ID" value="GHO60437.1"/>
    <property type="molecule type" value="Genomic_DNA"/>
</dbReference>
<protein>
    <submittedName>
        <fullName evidence="4">IS110 family transposase</fullName>
    </submittedName>
</protein>
<dbReference type="PANTHER" id="PTHR33055">
    <property type="entry name" value="TRANSPOSASE FOR INSERTION SEQUENCE ELEMENT IS1111A"/>
    <property type="match status" value="1"/>
</dbReference>
<dbReference type="Pfam" id="PF02371">
    <property type="entry name" value="Transposase_20"/>
    <property type="match status" value="1"/>
</dbReference>
<dbReference type="InterPro" id="IPR003346">
    <property type="entry name" value="Transposase_20"/>
</dbReference>
<name>A0ABQ3V6P9_9CHLR</name>
<dbReference type="InterPro" id="IPR002525">
    <property type="entry name" value="Transp_IS110-like_N"/>
</dbReference>
<dbReference type="Proteomes" id="UP000654345">
    <property type="component" value="Unassembled WGS sequence"/>
</dbReference>
<evidence type="ECO:0000259" key="3">
    <source>
        <dbReference type="Pfam" id="PF02371"/>
    </source>
</evidence>
<dbReference type="NCBIfam" id="NF033542">
    <property type="entry name" value="transpos_IS110"/>
    <property type="match status" value="1"/>
</dbReference>
<keyword evidence="5" id="KW-1185">Reference proteome</keyword>
<feature type="domain" description="Transposase IS116/IS110/IS902 C-terminal" evidence="3">
    <location>
        <begin position="182"/>
        <end position="268"/>
    </location>
</feature>
<sequence>MYNLLEAHFELLVVNAQHIKAVPGRKTDIKDAEWIADLLQHGLLRASFIPSRQQREVRELTRYRTSVIEERGRTINRLQKTLEDANIKLASVATDIMGASAHDMLTALLQGETDTVALAQLARGNMRPKLELLEQALQGRLTDQHRFLLSKQLTHIDTLDQEIEQLGVEIAKRLHPFEDILQRLETIPGIKRRLAEVILSEVGVDMSRFPSARHLASWAGMCPGNCESAGKRLSGRTRKGSSWLRCALVEAAHAASRCKDCYLSAQYQRLARRRGGKKATVAVGHSLLVIAYHVVGEGKEYEELGGNYFDEWDRQAVQKRLVRRLEKLGYEVTLARSSPVV</sequence>
<keyword evidence="1" id="KW-0175">Coiled coil</keyword>
<proteinExistence type="predicted"/>
<comment type="caution">
    <text evidence="4">The sequence shown here is derived from an EMBL/GenBank/DDBJ whole genome shotgun (WGS) entry which is preliminary data.</text>
</comment>
<gene>
    <name evidence="4" type="ORF">KSB_89120</name>
</gene>
<dbReference type="InterPro" id="IPR047650">
    <property type="entry name" value="Transpos_IS110"/>
</dbReference>
<feature type="coiled-coil region" evidence="1">
    <location>
        <begin position="68"/>
        <end position="95"/>
    </location>
</feature>
<feature type="domain" description="Transposase IS110-like N-terminal" evidence="2">
    <location>
        <begin position="4"/>
        <end position="85"/>
    </location>
</feature>
<accession>A0ABQ3V6P9</accession>
<evidence type="ECO:0000256" key="1">
    <source>
        <dbReference type="SAM" id="Coils"/>
    </source>
</evidence>